<comment type="caution">
    <text evidence="1">The sequence shown here is derived from an EMBL/GenBank/DDBJ whole genome shotgun (WGS) entry which is preliminary data.</text>
</comment>
<dbReference type="EMBL" id="LSTO01000002">
    <property type="protein sequence ID" value="OWW18668.1"/>
    <property type="molecule type" value="Genomic_DNA"/>
</dbReference>
<reference evidence="1 2" key="1">
    <citation type="submission" date="2016-02" db="EMBL/GenBank/DDBJ databases">
        <authorList>
            <person name="Wen L."/>
            <person name="He K."/>
            <person name="Yang H."/>
        </authorList>
    </citation>
    <scope>NUCLEOTIDE SEQUENCE [LARGE SCALE GENOMIC DNA]</scope>
    <source>
        <strain evidence="1 2">TSA40</strain>
    </source>
</reference>
<evidence type="ECO:0000313" key="1">
    <source>
        <dbReference type="EMBL" id="OWW18668.1"/>
    </source>
</evidence>
<name>A0A254TG69_9BURK</name>
<sequence length="133" mass="14826">MKNTDSLSGRTDAKYALVPADFPLPVHLCSGSDKKPISSFFTKYKEQLYAPGCSPCELYTRWDACEDLALKLAKKAFEAKQKELAHLSEQNVLELFMPGILATGWTSTADAKWVLLRIAAILRWSPPHALIND</sequence>
<dbReference type="AlphaFoldDB" id="A0A254TG69"/>
<proteinExistence type="predicted"/>
<accession>A0A254TG69</accession>
<evidence type="ECO:0000313" key="2">
    <source>
        <dbReference type="Proteomes" id="UP000197535"/>
    </source>
</evidence>
<keyword evidence="2" id="KW-1185">Reference proteome</keyword>
<dbReference type="OrthoDB" id="8910207at2"/>
<organism evidence="1 2">
    <name type="scientific">Noviherbaspirillum denitrificans</name>
    <dbReference type="NCBI Taxonomy" id="1968433"/>
    <lineage>
        <taxon>Bacteria</taxon>
        <taxon>Pseudomonadati</taxon>
        <taxon>Pseudomonadota</taxon>
        <taxon>Betaproteobacteria</taxon>
        <taxon>Burkholderiales</taxon>
        <taxon>Oxalobacteraceae</taxon>
        <taxon>Noviherbaspirillum</taxon>
    </lineage>
</organism>
<protein>
    <submittedName>
        <fullName evidence="1">Uncharacterized protein</fullName>
    </submittedName>
</protein>
<gene>
    <name evidence="1" type="ORF">AYR66_03580</name>
</gene>
<dbReference type="RefSeq" id="WP_141104300.1">
    <property type="nucleotide sequence ID" value="NZ_LSTO01000002.1"/>
</dbReference>
<dbReference type="Proteomes" id="UP000197535">
    <property type="component" value="Unassembled WGS sequence"/>
</dbReference>